<dbReference type="AlphaFoldDB" id="A0A0C2ZG79"/>
<sequence length="94" mass="10323">MGSKSINLGCSRLLSFAPLNVTLVKSARSTRPHIVCRRTNIGHLCVLVPGARRASGYYMARTVLLAVPLVVEDSAITGIWFWDLDTVLQSEKSH</sequence>
<dbReference type="EMBL" id="KN822059">
    <property type="protein sequence ID" value="KIM60673.1"/>
    <property type="molecule type" value="Genomic_DNA"/>
</dbReference>
<dbReference type="InParanoid" id="A0A0C2ZG79"/>
<reference evidence="1 2" key="1">
    <citation type="submission" date="2014-04" db="EMBL/GenBank/DDBJ databases">
        <authorList>
            <consortium name="DOE Joint Genome Institute"/>
            <person name="Kuo A."/>
            <person name="Kohler A."/>
            <person name="Nagy L.G."/>
            <person name="Floudas D."/>
            <person name="Copeland A."/>
            <person name="Barry K.W."/>
            <person name="Cichocki N."/>
            <person name="Veneault-Fourrey C."/>
            <person name="LaButti K."/>
            <person name="Lindquist E.A."/>
            <person name="Lipzen A."/>
            <person name="Lundell T."/>
            <person name="Morin E."/>
            <person name="Murat C."/>
            <person name="Sun H."/>
            <person name="Tunlid A."/>
            <person name="Henrissat B."/>
            <person name="Grigoriev I.V."/>
            <person name="Hibbett D.S."/>
            <person name="Martin F."/>
            <person name="Nordberg H.P."/>
            <person name="Cantor M.N."/>
            <person name="Hua S.X."/>
        </authorList>
    </citation>
    <scope>NUCLEOTIDE SEQUENCE [LARGE SCALE GENOMIC DNA]</scope>
    <source>
        <strain evidence="1 2">Foug A</strain>
    </source>
</reference>
<organism evidence="1 2">
    <name type="scientific">Scleroderma citrinum Foug A</name>
    <dbReference type="NCBI Taxonomy" id="1036808"/>
    <lineage>
        <taxon>Eukaryota</taxon>
        <taxon>Fungi</taxon>
        <taxon>Dikarya</taxon>
        <taxon>Basidiomycota</taxon>
        <taxon>Agaricomycotina</taxon>
        <taxon>Agaricomycetes</taxon>
        <taxon>Agaricomycetidae</taxon>
        <taxon>Boletales</taxon>
        <taxon>Sclerodermatineae</taxon>
        <taxon>Sclerodermataceae</taxon>
        <taxon>Scleroderma</taxon>
    </lineage>
</organism>
<evidence type="ECO:0000313" key="2">
    <source>
        <dbReference type="Proteomes" id="UP000053989"/>
    </source>
</evidence>
<keyword evidence="2" id="KW-1185">Reference proteome</keyword>
<reference evidence="2" key="2">
    <citation type="submission" date="2015-01" db="EMBL/GenBank/DDBJ databases">
        <title>Evolutionary Origins and Diversification of the Mycorrhizal Mutualists.</title>
        <authorList>
            <consortium name="DOE Joint Genome Institute"/>
            <consortium name="Mycorrhizal Genomics Consortium"/>
            <person name="Kohler A."/>
            <person name="Kuo A."/>
            <person name="Nagy L.G."/>
            <person name="Floudas D."/>
            <person name="Copeland A."/>
            <person name="Barry K.W."/>
            <person name="Cichocki N."/>
            <person name="Veneault-Fourrey C."/>
            <person name="LaButti K."/>
            <person name="Lindquist E.A."/>
            <person name="Lipzen A."/>
            <person name="Lundell T."/>
            <person name="Morin E."/>
            <person name="Murat C."/>
            <person name="Riley R."/>
            <person name="Ohm R."/>
            <person name="Sun H."/>
            <person name="Tunlid A."/>
            <person name="Henrissat B."/>
            <person name="Grigoriev I.V."/>
            <person name="Hibbett D.S."/>
            <person name="Martin F."/>
        </authorList>
    </citation>
    <scope>NUCLEOTIDE SEQUENCE [LARGE SCALE GENOMIC DNA]</scope>
    <source>
        <strain evidence="2">Foug A</strain>
    </source>
</reference>
<dbReference type="HOGENOM" id="CLU_2387482_0_0_1"/>
<accession>A0A0C2ZG79</accession>
<protein>
    <submittedName>
        <fullName evidence="1">Uncharacterized protein</fullName>
    </submittedName>
</protein>
<proteinExistence type="predicted"/>
<name>A0A0C2ZG79_9AGAM</name>
<evidence type="ECO:0000313" key="1">
    <source>
        <dbReference type="EMBL" id="KIM60673.1"/>
    </source>
</evidence>
<dbReference type="Proteomes" id="UP000053989">
    <property type="component" value="Unassembled WGS sequence"/>
</dbReference>
<gene>
    <name evidence="1" type="ORF">SCLCIDRAFT_1216575</name>
</gene>